<feature type="domain" description="Poly(A) RNA polymerase mitochondrial-like central palm" evidence="8">
    <location>
        <begin position="813"/>
        <end position="950"/>
    </location>
</feature>
<dbReference type="GO" id="GO:1990817">
    <property type="term" value="F:poly(A) RNA polymerase activity"/>
    <property type="evidence" value="ECO:0007669"/>
    <property type="project" value="UniProtKB-EC"/>
</dbReference>
<dbReference type="Proteomes" id="UP000245956">
    <property type="component" value="Unassembled WGS sequence"/>
</dbReference>
<dbReference type="SUPFAM" id="SSF81631">
    <property type="entry name" value="PAP/OAS1 substrate-binding domain"/>
    <property type="match status" value="1"/>
</dbReference>
<feature type="region of interest" description="Disordered" evidence="5">
    <location>
        <begin position="420"/>
        <end position="789"/>
    </location>
</feature>
<feature type="domain" description="NmrA-like" evidence="7">
    <location>
        <begin position="7"/>
        <end position="316"/>
    </location>
</feature>
<dbReference type="EMBL" id="LCWV01000001">
    <property type="protein sequence ID" value="PWI76203.1"/>
    <property type="molecule type" value="Genomic_DNA"/>
</dbReference>
<feature type="compositionally biased region" description="Polar residues" evidence="5">
    <location>
        <begin position="721"/>
        <end position="743"/>
    </location>
</feature>
<evidence type="ECO:0000259" key="8">
    <source>
        <dbReference type="Pfam" id="PF22600"/>
    </source>
</evidence>
<dbReference type="Gene3D" id="3.40.50.720">
    <property type="entry name" value="NAD(P)-binding Rossmann-like Domain"/>
    <property type="match status" value="1"/>
</dbReference>
<feature type="compositionally biased region" description="Basic residues" evidence="5">
    <location>
        <begin position="646"/>
        <end position="657"/>
    </location>
</feature>
<dbReference type="GO" id="GO:0031123">
    <property type="term" value="P:RNA 3'-end processing"/>
    <property type="evidence" value="ECO:0007669"/>
    <property type="project" value="TreeGrafter"/>
</dbReference>
<keyword evidence="10" id="KW-0413">Isomerase</keyword>
<dbReference type="SUPFAM" id="SSF81301">
    <property type="entry name" value="Nucleotidyltransferase"/>
    <property type="match status" value="1"/>
</dbReference>
<evidence type="ECO:0000256" key="2">
    <source>
        <dbReference type="ARBA" id="ARBA00012388"/>
    </source>
</evidence>
<evidence type="ECO:0000313" key="10">
    <source>
        <dbReference type="EMBL" id="PWI76203.1"/>
    </source>
</evidence>
<dbReference type="GO" id="GO:0043634">
    <property type="term" value="P:polyadenylation-dependent ncRNA catabolic process"/>
    <property type="evidence" value="ECO:0007669"/>
    <property type="project" value="TreeGrafter"/>
</dbReference>
<dbReference type="Gene3D" id="3.90.25.10">
    <property type="entry name" value="UDP-galactose 4-epimerase, domain 1"/>
    <property type="match status" value="1"/>
</dbReference>
<dbReference type="EC" id="2.7.7.19" evidence="2"/>
<evidence type="ECO:0000259" key="6">
    <source>
        <dbReference type="Pfam" id="PF03828"/>
    </source>
</evidence>
<evidence type="ECO:0000313" key="12">
    <source>
        <dbReference type="Proteomes" id="UP001287286"/>
    </source>
</evidence>
<dbReference type="GO" id="GO:0010605">
    <property type="term" value="P:negative regulation of macromolecule metabolic process"/>
    <property type="evidence" value="ECO:0007669"/>
    <property type="project" value="UniProtKB-ARBA"/>
</dbReference>
<dbReference type="InterPro" id="IPR036291">
    <property type="entry name" value="NAD(P)-bd_dom_sf"/>
</dbReference>
<feature type="domain" description="PAP-associated" evidence="6">
    <location>
        <begin position="1017"/>
        <end position="1075"/>
    </location>
</feature>
<feature type="compositionally biased region" description="Acidic residues" evidence="5">
    <location>
        <begin position="587"/>
        <end position="607"/>
    </location>
</feature>
<dbReference type="InterPro" id="IPR002058">
    <property type="entry name" value="PAP_assoc"/>
</dbReference>
<feature type="compositionally biased region" description="Basic and acidic residues" evidence="5">
    <location>
        <begin position="455"/>
        <end position="481"/>
    </location>
</feature>
<dbReference type="GO" id="GO:0031499">
    <property type="term" value="C:TRAMP complex"/>
    <property type="evidence" value="ECO:0007669"/>
    <property type="project" value="TreeGrafter"/>
</dbReference>
<protein>
    <recommendedName>
        <fullName evidence="2">polynucleotide adenylyltransferase</fullName>
        <ecNumber evidence="2">2.7.7.19</ecNumber>
    </recommendedName>
</protein>
<dbReference type="Gene3D" id="3.30.460.10">
    <property type="entry name" value="Beta Polymerase, domain 2"/>
    <property type="match status" value="1"/>
</dbReference>
<dbReference type="SUPFAM" id="SSF51735">
    <property type="entry name" value="NAD(P)-binding Rossmann-fold domains"/>
    <property type="match status" value="1"/>
</dbReference>
<dbReference type="PANTHER" id="PTHR23092:SF15">
    <property type="entry name" value="INACTIVE NON-CANONICAL POLY(A) RNA POLYMERASE PROTEIN TRF4-2-RELATED"/>
    <property type="match status" value="1"/>
</dbReference>
<evidence type="ECO:0000256" key="3">
    <source>
        <dbReference type="ARBA" id="ARBA00022723"/>
    </source>
</evidence>
<gene>
    <name evidence="10" type="ORF">PCL_03397</name>
    <name evidence="9" type="ORF">Purlil1_4929</name>
</gene>
<dbReference type="EMBL" id="JAWRVI010000014">
    <property type="protein sequence ID" value="KAK4090793.1"/>
    <property type="molecule type" value="Genomic_DNA"/>
</dbReference>
<comment type="similarity">
    <text evidence="1">Belongs to the DNA polymerase type-B-like family.</text>
</comment>
<dbReference type="InterPro" id="IPR054708">
    <property type="entry name" value="MTPAP-like_central"/>
</dbReference>
<reference evidence="10" key="1">
    <citation type="submission" date="2015-05" db="EMBL/GenBank/DDBJ databases">
        <authorList>
            <person name="Wang D.B."/>
            <person name="Wang M."/>
        </authorList>
    </citation>
    <scope>NUCLEOTIDE SEQUENCE</scope>
    <source>
        <strain evidence="10">36-1</strain>
    </source>
</reference>
<proteinExistence type="inferred from homology"/>
<name>A0A2U3ENX9_PURLI</name>
<comment type="caution">
    <text evidence="10">The sequence shown here is derived from an EMBL/GenBank/DDBJ whole genome shotgun (WGS) entry which is preliminary data.</text>
</comment>
<feature type="compositionally biased region" description="Basic and acidic residues" evidence="5">
    <location>
        <begin position="425"/>
        <end position="438"/>
    </location>
</feature>
<dbReference type="InterPro" id="IPR043519">
    <property type="entry name" value="NT_sf"/>
</dbReference>
<reference evidence="9" key="3">
    <citation type="submission" date="2023-11" db="EMBL/GenBank/DDBJ databases">
        <authorList>
            <person name="Beijen E."/>
            <person name="Ohm R.A."/>
        </authorList>
    </citation>
    <scope>NUCLEOTIDE SEQUENCE</scope>
    <source>
        <strain evidence="9">CBS 150709</strain>
    </source>
</reference>
<evidence type="ECO:0000313" key="9">
    <source>
        <dbReference type="EMBL" id="KAK4090793.1"/>
    </source>
</evidence>
<dbReference type="PANTHER" id="PTHR23092">
    <property type="entry name" value="POLY(A) RNA POLYMERASE"/>
    <property type="match status" value="1"/>
</dbReference>
<evidence type="ECO:0000256" key="1">
    <source>
        <dbReference type="ARBA" id="ARBA00008593"/>
    </source>
</evidence>
<evidence type="ECO:0000256" key="5">
    <source>
        <dbReference type="SAM" id="MobiDB-lite"/>
    </source>
</evidence>
<dbReference type="GO" id="GO:0016853">
    <property type="term" value="F:isomerase activity"/>
    <property type="evidence" value="ECO:0007669"/>
    <property type="project" value="UniProtKB-KW"/>
</dbReference>
<evidence type="ECO:0000256" key="4">
    <source>
        <dbReference type="ARBA" id="ARBA00022842"/>
    </source>
</evidence>
<dbReference type="GO" id="GO:0005730">
    <property type="term" value="C:nucleolus"/>
    <property type="evidence" value="ECO:0007669"/>
    <property type="project" value="TreeGrafter"/>
</dbReference>
<dbReference type="InterPro" id="IPR008030">
    <property type="entry name" value="NmrA-like"/>
</dbReference>
<organism evidence="10 11">
    <name type="scientific">Purpureocillium lilacinum</name>
    <name type="common">Paecilomyces lilacinus</name>
    <dbReference type="NCBI Taxonomy" id="33203"/>
    <lineage>
        <taxon>Eukaryota</taxon>
        <taxon>Fungi</taxon>
        <taxon>Dikarya</taxon>
        <taxon>Ascomycota</taxon>
        <taxon>Pezizomycotina</taxon>
        <taxon>Sordariomycetes</taxon>
        <taxon>Hypocreomycetidae</taxon>
        <taxon>Hypocreales</taxon>
        <taxon>Ophiocordycipitaceae</taxon>
        <taxon>Purpureocillium</taxon>
    </lineage>
</organism>
<keyword evidence="3" id="KW-0479">Metal-binding</keyword>
<reference evidence="9 12" key="4">
    <citation type="journal article" date="2024" name="Microbiol. Resour. Announc.">
        <title>Genome annotations for the ascomycete fungi Trichoderma harzianum, Trichoderma aggressivum, and Purpureocillium lilacinum.</title>
        <authorList>
            <person name="Beijen E.P.W."/>
            <person name="Ohm R.A."/>
        </authorList>
    </citation>
    <scope>NUCLEOTIDE SEQUENCE [LARGE SCALE GENOMIC DNA]</scope>
    <source>
        <strain evidence="9 12">CBS 150709</strain>
    </source>
</reference>
<dbReference type="GO" id="GO:0003729">
    <property type="term" value="F:mRNA binding"/>
    <property type="evidence" value="ECO:0007669"/>
    <property type="project" value="TreeGrafter"/>
</dbReference>
<accession>A0A2U3ENX9</accession>
<dbReference type="CDD" id="cd05402">
    <property type="entry name" value="NT_PAP_TUTase"/>
    <property type="match status" value="1"/>
</dbReference>
<dbReference type="Pfam" id="PF03828">
    <property type="entry name" value="PAP_assoc"/>
    <property type="match status" value="1"/>
</dbReference>
<dbReference type="Pfam" id="PF22600">
    <property type="entry name" value="MTPAP-like_central"/>
    <property type="match status" value="1"/>
</dbReference>
<sequence>MAAPGKKIACVVGATGNQGGSVARRFLEAGFHVKALTRNTTSAAATKLAEQGAELVSVDLGDVETLKPAFAGANVIFSVTNYWEPFFRPDCRAAAEQQGVSCREYAGEVERLQGRNISDAAASTVASLDSNGFLASTLSHAERCSGGKFKDLYHFDAKADIFPTYVQEKYPELAAKMSCIQTGFFYTSFNILPNSYFGKQADGSVEMAFPTSPSKAVPHFDPVGDMGNFAYAVYQMPAGKAYMAAGTISTWPEFLAAWSKVSGYPVKYREITTDEMVSATPDRECGIEVAAMFAYSSDPGYDGAMDLLTAQDIRKAGIECPMTTWPEWAARQDWKAIMERLGPVKDGVEVRGASATPHGPIWIRSQAVGIVQQAAPRVSGALFSSSSRRKCFGRTLRVLVPTSPQDSSSEEAFLSNASTHRIAMSRHDPPGWRGDRGGGDSYRPGQNQSSQNRWRPGDSRPHRNEGYDSYRGSDRSGRDSNRAPPHTDMYRPQVPQGDFTFRAPQPSGSEPIRFTAINEPRENGPRERRSGGRRGDRRGGPPRRPGRTPWRPPHPAERALVSGTAIEGPGERVNDPDAAAKFRNLDELSDDDEVAMDISDQEPESEDENPKKRIRTDKASESDNATPKWSNPDPYTALPCPDETTRKKRDMVKLIRKARVEETKPNTESPPEAEDFIAIGMSSDEGDNEGDDEHAAPAIDLQLPRRPPTGPRADRLEVTSARATSGGATLQNGNPAQFTTASSVMPDRSGPLGSRKRTADDVIKPPDYGQLKKGNMRPSKGMLVPNWQPKKNEEPCPWAVMDYSGEKNIGIQLHKEIIDFYEYVRPRDFEQRIRTRLVENLQRAMRRDARNFASAEVRPFGSFMSGLYLPTADMDLVVCSASFMRGGPPTYLSAKSWLYKFQKFLVSQDVADGDSIEVIAHARIPLVKFVDKATGLKVDVSFENLGGVRAVDTFLKWKADYPAMPILVTVVKHFLLMRGLNEPVNGGIGGFSVICLVVSMLQMNPEVQSRTIKPEHHLGDFLLDFLDLYGRHFEHEANAISLTSPVGYVSKNKVKTLTYRNRDRLSIIDPNNPSNDISGGSSNTPAILARFHDAYLTLTNRMDELRRHPESTKGGILDVILRGDYSSFRMQRAYLKLVHEKTIGPCPDSD</sequence>
<feature type="compositionally biased region" description="Basic and acidic residues" evidence="5">
    <location>
        <begin position="608"/>
        <end position="621"/>
    </location>
</feature>
<dbReference type="InterPro" id="IPR045862">
    <property type="entry name" value="Trf4-like"/>
</dbReference>
<reference evidence="10 11" key="2">
    <citation type="journal article" date="2016" name="Front. Microbiol.">
        <title>Genome and transcriptome sequences reveal the specific parasitism of the nematophagous Purpureocillium lilacinum 36-1.</title>
        <authorList>
            <person name="Xie J."/>
            <person name="Li S."/>
            <person name="Mo C."/>
            <person name="Xiao X."/>
            <person name="Peng D."/>
            <person name="Wang G."/>
            <person name="Xiao Y."/>
        </authorList>
    </citation>
    <scope>NUCLEOTIDE SEQUENCE [LARGE SCALE GENOMIC DNA]</scope>
    <source>
        <strain evidence="10 11">36-1</strain>
    </source>
</reference>
<keyword evidence="4" id="KW-0460">Magnesium</keyword>
<feature type="compositionally biased region" description="Basic and acidic residues" evidence="5">
    <location>
        <begin position="519"/>
        <end position="539"/>
    </location>
</feature>
<feature type="compositionally biased region" description="Basic and acidic residues" evidence="5">
    <location>
        <begin position="569"/>
        <end position="586"/>
    </location>
</feature>
<dbReference type="GO" id="GO:0046872">
    <property type="term" value="F:metal ion binding"/>
    <property type="evidence" value="ECO:0007669"/>
    <property type="project" value="UniProtKB-KW"/>
</dbReference>
<keyword evidence="12" id="KW-1185">Reference proteome</keyword>
<dbReference type="Proteomes" id="UP001287286">
    <property type="component" value="Unassembled WGS sequence"/>
</dbReference>
<dbReference type="Gene3D" id="1.10.1410.10">
    <property type="match status" value="1"/>
</dbReference>
<evidence type="ECO:0000259" key="7">
    <source>
        <dbReference type="Pfam" id="PF05368"/>
    </source>
</evidence>
<dbReference type="Pfam" id="PF05368">
    <property type="entry name" value="NmrA"/>
    <property type="match status" value="1"/>
</dbReference>
<dbReference type="AlphaFoldDB" id="A0A2U3ENX9"/>
<evidence type="ECO:0000313" key="11">
    <source>
        <dbReference type="Proteomes" id="UP000245956"/>
    </source>
</evidence>